<proteinExistence type="predicted"/>
<reference evidence="1 2" key="1">
    <citation type="submission" date="2020-08" db="EMBL/GenBank/DDBJ databases">
        <title>A Genomic Blueprint of the Chicken Gut Microbiome.</title>
        <authorList>
            <person name="Gilroy R."/>
            <person name="Ravi A."/>
            <person name="Getino M."/>
            <person name="Pursley I."/>
            <person name="Horton D.L."/>
            <person name="Alikhan N.-F."/>
            <person name="Baker D."/>
            <person name="Gharbi K."/>
            <person name="Hall N."/>
            <person name="Watson M."/>
            <person name="Adriaenssens E.M."/>
            <person name="Foster-Nyarko E."/>
            <person name="Jarju S."/>
            <person name="Secka A."/>
            <person name="Antonio M."/>
            <person name="Oren A."/>
            <person name="Chaudhuri R."/>
            <person name="La Ragione R.M."/>
            <person name="Hildebrand F."/>
            <person name="Pallen M.J."/>
        </authorList>
    </citation>
    <scope>NUCLEOTIDE SEQUENCE [LARGE SCALE GENOMIC DNA]</scope>
    <source>
        <strain evidence="1 2">Sa3CVN1</strain>
    </source>
</reference>
<organism evidence="1 2">
    <name type="scientific">Clostridium cibarium</name>
    <dbReference type="NCBI Taxonomy" id="2762247"/>
    <lineage>
        <taxon>Bacteria</taxon>
        <taxon>Bacillati</taxon>
        <taxon>Bacillota</taxon>
        <taxon>Clostridia</taxon>
        <taxon>Eubacteriales</taxon>
        <taxon>Clostridiaceae</taxon>
        <taxon>Clostridium</taxon>
    </lineage>
</organism>
<protein>
    <submittedName>
        <fullName evidence="1">Transposase</fullName>
    </submittedName>
</protein>
<comment type="caution">
    <text evidence="1">The sequence shown here is derived from an EMBL/GenBank/DDBJ whole genome shotgun (WGS) entry which is preliminary data.</text>
</comment>
<dbReference type="Proteomes" id="UP000627781">
    <property type="component" value="Unassembled WGS sequence"/>
</dbReference>
<accession>A0ABR8PY55</accession>
<dbReference type="SUPFAM" id="SSF46689">
    <property type="entry name" value="Homeodomain-like"/>
    <property type="match status" value="1"/>
</dbReference>
<sequence>MNAILVRDTIRRDNSKNRRYTKEEKESLIARMLPPENISPSKLSFETGISKSTLATWRTKATIFSSRNTAKSKKNMSSTEKFLIVM</sequence>
<gene>
    <name evidence="1" type="ORF">H9661_17100</name>
</gene>
<evidence type="ECO:0000313" key="2">
    <source>
        <dbReference type="Proteomes" id="UP000627781"/>
    </source>
</evidence>
<name>A0ABR8PY55_9CLOT</name>
<dbReference type="InterPro" id="IPR002514">
    <property type="entry name" value="Transposase_8"/>
</dbReference>
<keyword evidence="2" id="KW-1185">Reference proteome</keyword>
<evidence type="ECO:0000313" key="1">
    <source>
        <dbReference type="EMBL" id="MBD7913072.1"/>
    </source>
</evidence>
<dbReference type="Pfam" id="PF01527">
    <property type="entry name" value="HTH_Tnp_1"/>
    <property type="match status" value="1"/>
</dbReference>
<dbReference type="EMBL" id="JACSRA010000034">
    <property type="protein sequence ID" value="MBD7913072.1"/>
    <property type="molecule type" value="Genomic_DNA"/>
</dbReference>
<dbReference type="InterPro" id="IPR009057">
    <property type="entry name" value="Homeodomain-like_sf"/>
</dbReference>